<gene>
    <name evidence="1" type="ORF">S01H4_65198</name>
</gene>
<name>X1F2J4_9ZZZZ</name>
<dbReference type="EMBL" id="BART01039808">
    <property type="protein sequence ID" value="GAH23594.1"/>
    <property type="molecule type" value="Genomic_DNA"/>
</dbReference>
<protein>
    <submittedName>
        <fullName evidence="1">Uncharacterized protein</fullName>
    </submittedName>
</protein>
<feature type="non-terminal residue" evidence="1">
    <location>
        <position position="1"/>
    </location>
</feature>
<reference evidence="1" key="1">
    <citation type="journal article" date="2014" name="Front. Microbiol.">
        <title>High frequency of phylogenetically diverse reductive dehalogenase-homologous genes in deep subseafloor sedimentary metagenomes.</title>
        <authorList>
            <person name="Kawai M."/>
            <person name="Futagami T."/>
            <person name="Toyoda A."/>
            <person name="Takaki Y."/>
            <person name="Nishi S."/>
            <person name="Hori S."/>
            <person name="Arai W."/>
            <person name="Tsubouchi T."/>
            <person name="Morono Y."/>
            <person name="Uchiyama I."/>
            <person name="Ito T."/>
            <person name="Fujiyama A."/>
            <person name="Inagaki F."/>
            <person name="Takami H."/>
        </authorList>
    </citation>
    <scope>NUCLEOTIDE SEQUENCE</scope>
    <source>
        <strain evidence="1">Expedition CK06-06</strain>
    </source>
</reference>
<feature type="non-terminal residue" evidence="1">
    <location>
        <position position="110"/>
    </location>
</feature>
<sequence length="110" mass="13301">DACRIEMQQIQKIFSEYPYTRKDVVKLLEENFKYISEDERNSWLEKGKIDFIMSDGKPFYFTDFVANLKYRNPELMKKDVEGLERARRFFGKYQDLVFKYPGSGYPPQTW</sequence>
<proteinExistence type="predicted"/>
<evidence type="ECO:0000313" key="1">
    <source>
        <dbReference type="EMBL" id="GAH23594.1"/>
    </source>
</evidence>
<dbReference type="AlphaFoldDB" id="X1F2J4"/>
<comment type="caution">
    <text evidence="1">The sequence shown here is derived from an EMBL/GenBank/DDBJ whole genome shotgun (WGS) entry which is preliminary data.</text>
</comment>
<organism evidence="1">
    <name type="scientific">marine sediment metagenome</name>
    <dbReference type="NCBI Taxonomy" id="412755"/>
    <lineage>
        <taxon>unclassified sequences</taxon>
        <taxon>metagenomes</taxon>
        <taxon>ecological metagenomes</taxon>
    </lineage>
</organism>
<accession>X1F2J4</accession>